<proteinExistence type="predicted"/>
<comment type="caution">
    <text evidence="1">The sequence shown here is derived from an EMBL/GenBank/DDBJ whole genome shotgun (WGS) entry which is preliminary data.</text>
</comment>
<dbReference type="InterPro" id="IPR038595">
    <property type="entry name" value="LOR_sf"/>
</dbReference>
<organism evidence="1 2">
    <name type="scientific">Fulvivirga kasyanovii</name>
    <dbReference type="NCBI Taxonomy" id="396812"/>
    <lineage>
        <taxon>Bacteria</taxon>
        <taxon>Pseudomonadati</taxon>
        <taxon>Bacteroidota</taxon>
        <taxon>Cytophagia</taxon>
        <taxon>Cytophagales</taxon>
        <taxon>Fulvivirgaceae</taxon>
        <taxon>Fulvivirga</taxon>
    </lineage>
</organism>
<gene>
    <name evidence="1" type="ORF">E1163_24980</name>
</gene>
<evidence type="ECO:0000313" key="2">
    <source>
        <dbReference type="Proteomes" id="UP000798808"/>
    </source>
</evidence>
<accession>A0ABW9RY90</accession>
<dbReference type="PANTHER" id="PTHR23248:SF9">
    <property type="entry name" value="PHOSPHOLIPID SCRAMBLASE"/>
    <property type="match status" value="1"/>
</dbReference>
<dbReference type="InterPro" id="IPR005552">
    <property type="entry name" value="Scramblase"/>
</dbReference>
<evidence type="ECO:0000313" key="1">
    <source>
        <dbReference type="EMBL" id="MTI28234.1"/>
    </source>
</evidence>
<dbReference type="SUPFAM" id="SSF54518">
    <property type="entry name" value="Tubby C-terminal domain-like"/>
    <property type="match status" value="1"/>
</dbReference>
<protein>
    <submittedName>
        <fullName evidence="1">RNAase</fullName>
    </submittedName>
</protein>
<dbReference type="PANTHER" id="PTHR23248">
    <property type="entry name" value="PHOSPHOLIPID SCRAMBLASE-RELATED"/>
    <property type="match status" value="1"/>
</dbReference>
<sequence>MNKTLSRNLYLVKEHVGMFKAANNYDIYDPETQQIIMNCREEKLGFFTKLLRFTDYKRMTPFHIEIKTPAGDKVLTVKRGVSIFLSSVEVFDENENLIGKFKQQFFSIGGKFKVLDANENHLCTLKGKWTSWDFKFVKDDIEMAHVSKKWAGLGRELFTSADNYVLKIDEKIPADNPVRILIMAAVMCIDMVLKE</sequence>
<reference evidence="1 2" key="1">
    <citation type="submission" date="2019-02" db="EMBL/GenBank/DDBJ databases">
        <authorList>
            <person name="Goldberg S.R."/>
            <person name="Haltli B.A."/>
            <person name="Correa H."/>
            <person name="Russell K.G."/>
        </authorList>
    </citation>
    <scope>NUCLEOTIDE SEQUENCE [LARGE SCALE GENOMIC DNA]</scope>
    <source>
        <strain evidence="1 2">JCM 16186</strain>
    </source>
</reference>
<dbReference type="Proteomes" id="UP000798808">
    <property type="component" value="Unassembled WGS sequence"/>
</dbReference>
<dbReference type="EMBL" id="SMLW01000657">
    <property type="protein sequence ID" value="MTI28234.1"/>
    <property type="molecule type" value="Genomic_DNA"/>
</dbReference>
<dbReference type="RefSeq" id="WP_155175559.1">
    <property type="nucleotide sequence ID" value="NZ_BAAAFL010000003.1"/>
</dbReference>
<dbReference type="Gene3D" id="2.40.160.200">
    <property type="entry name" value="LURP1-related"/>
    <property type="match status" value="1"/>
</dbReference>
<name>A0ABW9RY90_9BACT</name>
<keyword evidence="2" id="KW-1185">Reference proteome</keyword>
<dbReference type="InterPro" id="IPR025659">
    <property type="entry name" value="Tubby-like_C"/>
</dbReference>
<dbReference type="Pfam" id="PF03803">
    <property type="entry name" value="Scramblase"/>
    <property type="match status" value="1"/>
</dbReference>